<keyword evidence="11" id="KW-1185">Reference proteome</keyword>
<dbReference type="InterPro" id="IPR004358">
    <property type="entry name" value="Sig_transdc_His_kin-like_C"/>
</dbReference>
<gene>
    <name evidence="10" type="primary">zraS_5</name>
    <name evidence="10" type="ORF">Mal52_45680</name>
</gene>
<proteinExistence type="predicted"/>
<dbReference type="PANTHER" id="PTHR43065:SF10">
    <property type="entry name" value="PEROXIDE STRESS-ACTIVATED HISTIDINE KINASE MAK3"/>
    <property type="match status" value="1"/>
</dbReference>
<dbReference type="Proteomes" id="UP000319383">
    <property type="component" value="Chromosome"/>
</dbReference>
<dbReference type="Pfam" id="PF00512">
    <property type="entry name" value="HisKA"/>
    <property type="match status" value="1"/>
</dbReference>
<evidence type="ECO:0000313" key="10">
    <source>
        <dbReference type="EMBL" id="QDU46071.1"/>
    </source>
</evidence>
<dbReference type="PROSITE" id="PS50109">
    <property type="entry name" value="HIS_KIN"/>
    <property type="match status" value="1"/>
</dbReference>
<keyword evidence="3" id="KW-0597">Phosphoprotein</keyword>
<sequence>MDSELAQQQLWQAKLEALAEFAAGAGHEINNPLAVIINRAQRLLEEESDPRRRRELAAIGAQAYRIRDMIGDTMLFGRPPEPVPEACDLAATVSEVAEKLAEVFDATETTVELQMEDCPALYADPLQLKIVISSLLQNAAEATGEQGRVRVTATSVLEGTARFVRLCVIDNGPGLSDIDREHLFDPFYSGRQAGRGLGFGLSKCWRIVDGHRGRIDVSRTPSDETVCTVFWPTVDNGNDDK</sequence>
<dbReference type="InterPro" id="IPR036097">
    <property type="entry name" value="HisK_dim/P_sf"/>
</dbReference>
<evidence type="ECO:0000256" key="8">
    <source>
        <dbReference type="ARBA" id="ARBA00023012"/>
    </source>
</evidence>
<dbReference type="InterPro" id="IPR003594">
    <property type="entry name" value="HATPase_dom"/>
</dbReference>
<dbReference type="SUPFAM" id="SSF55874">
    <property type="entry name" value="ATPase domain of HSP90 chaperone/DNA topoisomerase II/histidine kinase"/>
    <property type="match status" value="1"/>
</dbReference>
<protein>
    <recommendedName>
        <fullName evidence="2">histidine kinase</fullName>
        <ecNumber evidence="2">2.7.13.3</ecNumber>
    </recommendedName>
</protein>
<dbReference type="SMART" id="SM00388">
    <property type="entry name" value="HisKA"/>
    <property type="match status" value="1"/>
</dbReference>
<dbReference type="Gene3D" id="3.30.565.10">
    <property type="entry name" value="Histidine kinase-like ATPase, C-terminal domain"/>
    <property type="match status" value="1"/>
</dbReference>
<keyword evidence="4 10" id="KW-0808">Transferase</keyword>
<dbReference type="CDD" id="cd00082">
    <property type="entry name" value="HisKA"/>
    <property type="match status" value="1"/>
</dbReference>
<dbReference type="PRINTS" id="PR00344">
    <property type="entry name" value="BCTRLSENSOR"/>
</dbReference>
<dbReference type="EC" id="2.7.13.3" evidence="2"/>
<dbReference type="PANTHER" id="PTHR43065">
    <property type="entry name" value="SENSOR HISTIDINE KINASE"/>
    <property type="match status" value="1"/>
</dbReference>
<dbReference type="CDD" id="cd00075">
    <property type="entry name" value="HATPase"/>
    <property type="match status" value="1"/>
</dbReference>
<evidence type="ECO:0000259" key="9">
    <source>
        <dbReference type="PROSITE" id="PS50109"/>
    </source>
</evidence>
<evidence type="ECO:0000256" key="7">
    <source>
        <dbReference type="ARBA" id="ARBA00022840"/>
    </source>
</evidence>
<evidence type="ECO:0000256" key="2">
    <source>
        <dbReference type="ARBA" id="ARBA00012438"/>
    </source>
</evidence>
<evidence type="ECO:0000313" key="11">
    <source>
        <dbReference type="Proteomes" id="UP000319383"/>
    </source>
</evidence>
<evidence type="ECO:0000256" key="3">
    <source>
        <dbReference type="ARBA" id="ARBA00022553"/>
    </source>
</evidence>
<accession>A0A517ZUB9</accession>
<keyword evidence="6" id="KW-0418">Kinase</keyword>
<dbReference type="SMART" id="SM00387">
    <property type="entry name" value="HATPase_c"/>
    <property type="match status" value="1"/>
</dbReference>
<keyword evidence="7" id="KW-0067">ATP-binding</keyword>
<dbReference type="Gene3D" id="1.10.287.130">
    <property type="match status" value="1"/>
</dbReference>
<comment type="catalytic activity">
    <reaction evidence="1">
        <text>ATP + protein L-histidine = ADP + protein N-phospho-L-histidine.</text>
        <dbReference type="EC" id="2.7.13.3"/>
    </reaction>
</comment>
<dbReference type="SUPFAM" id="SSF47384">
    <property type="entry name" value="Homodimeric domain of signal transducing histidine kinase"/>
    <property type="match status" value="1"/>
</dbReference>
<reference evidence="10 11" key="1">
    <citation type="submission" date="2019-02" db="EMBL/GenBank/DDBJ databases">
        <title>Deep-cultivation of Planctomycetes and their phenomic and genomic characterization uncovers novel biology.</title>
        <authorList>
            <person name="Wiegand S."/>
            <person name="Jogler M."/>
            <person name="Boedeker C."/>
            <person name="Pinto D."/>
            <person name="Vollmers J."/>
            <person name="Rivas-Marin E."/>
            <person name="Kohn T."/>
            <person name="Peeters S.H."/>
            <person name="Heuer A."/>
            <person name="Rast P."/>
            <person name="Oberbeckmann S."/>
            <person name="Bunk B."/>
            <person name="Jeske O."/>
            <person name="Meyerdierks A."/>
            <person name="Storesund J.E."/>
            <person name="Kallscheuer N."/>
            <person name="Luecker S."/>
            <person name="Lage O.M."/>
            <person name="Pohl T."/>
            <person name="Merkel B.J."/>
            <person name="Hornburger P."/>
            <person name="Mueller R.-W."/>
            <person name="Bruemmer F."/>
            <person name="Labrenz M."/>
            <person name="Spormann A.M."/>
            <person name="Op den Camp H."/>
            <person name="Overmann J."/>
            <person name="Amann R."/>
            <person name="Jetten M.S.M."/>
            <person name="Mascher T."/>
            <person name="Medema M.H."/>
            <person name="Devos D.P."/>
            <person name="Kaster A.-K."/>
            <person name="Ovreas L."/>
            <person name="Rohde M."/>
            <person name="Galperin M.Y."/>
            <person name="Jogler C."/>
        </authorList>
    </citation>
    <scope>NUCLEOTIDE SEQUENCE [LARGE SCALE GENOMIC DNA]</scope>
    <source>
        <strain evidence="10 11">Mal52</strain>
    </source>
</reference>
<evidence type="ECO:0000256" key="4">
    <source>
        <dbReference type="ARBA" id="ARBA00022679"/>
    </source>
</evidence>
<dbReference type="KEGG" id="sdyn:Mal52_45680"/>
<dbReference type="InterPro" id="IPR036890">
    <property type="entry name" value="HATPase_C_sf"/>
</dbReference>
<evidence type="ECO:0000256" key="1">
    <source>
        <dbReference type="ARBA" id="ARBA00000085"/>
    </source>
</evidence>
<dbReference type="InterPro" id="IPR003661">
    <property type="entry name" value="HisK_dim/P_dom"/>
</dbReference>
<dbReference type="Pfam" id="PF02518">
    <property type="entry name" value="HATPase_c"/>
    <property type="match status" value="1"/>
</dbReference>
<dbReference type="AlphaFoldDB" id="A0A517ZUB9"/>
<evidence type="ECO:0000256" key="5">
    <source>
        <dbReference type="ARBA" id="ARBA00022741"/>
    </source>
</evidence>
<evidence type="ECO:0000256" key="6">
    <source>
        <dbReference type="ARBA" id="ARBA00022777"/>
    </source>
</evidence>
<organism evidence="10 11">
    <name type="scientific">Symmachiella dynata</name>
    <dbReference type="NCBI Taxonomy" id="2527995"/>
    <lineage>
        <taxon>Bacteria</taxon>
        <taxon>Pseudomonadati</taxon>
        <taxon>Planctomycetota</taxon>
        <taxon>Planctomycetia</taxon>
        <taxon>Planctomycetales</taxon>
        <taxon>Planctomycetaceae</taxon>
        <taxon>Symmachiella</taxon>
    </lineage>
</organism>
<keyword evidence="8" id="KW-0902">Two-component regulatory system</keyword>
<feature type="domain" description="Histidine kinase" evidence="9">
    <location>
        <begin position="24"/>
        <end position="235"/>
    </location>
</feature>
<dbReference type="GO" id="GO:0000155">
    <property type="term" value="F:phosphorelay sensor kinase activity"/>
    <property type="evidence" value="ECO:0007669"/>
    <property type="project" value="InterPro"/>
</dbReference>
<dbReference type="InterPro" id="IPR005467">
    <property type="entry name" value="His_kinase_dom"/>
</dbReference>
<keyword evidence="5" id="KW-0547">Nucleotide-binding</keyword>
<dbReference type="EMBL" id="CP036276">
    <property type="protein sequence ID" value="QDU46071.1"/>
    <property type="molecule type" value="Genomic_DNA"/>
</dbReference>
<name>A0A517ZUB9_9PLAN</name>
<dbReference type="GO" id="GO:0005524">
    <property type="term" value="F:ATP binding"/>
    <property type="evidence" value="ECO:0007669"/>
    <property type="project" value="UniProtKB-KW"/>
</dbReference>